<dbReference type="InParanoid" id="A0A2J6TTE0"/>
<keyword evidence="1 3" id="KW-0853">WD repeat</keyword>
<dbReference type="Pfam" id="PF00400">
    <property type="entry name" value="WD40"/>
    <property type="match status" value="4"/>
</dbReference>
<dbReference type="OrthoDB" id="10264588at2759"/>
<feature type="repeat" description="WD" evidence="3">
    <location>
        <begin position="129"/>
        <end position="172"/>
    </location>
</feature>
<dbReference type="GO" id="GO:0030621">
    <property type="term" value="F:U4 snRNA binding"/>
    <property type="evidence" value="ECO:0007669"/>
    <property type="project" value="TreeGrafter"/>
</dbReference>
<dbReference type="AlphaFoldDB" id="A0A2J6TTE0"/>
<dbReference type="PANTHER" id="PTHR19846:SF0">
    <property type="entry name" value="PRE-MRNA PROCESSING FACTOR 4"/>
    <property type="match status" value="1"/>
</dbReference>
<dbReference type="FunCoup" id="A0A2J6TTE0">
    <property type="interactions" value="65"/>
</dbReference>
<dbReference type="InterPro" id="IPR020472">
    <property type="entry name" value="WD40_PAC1"/>
</dbReference>
<dbReference type="InterPro" id="IPR036322">
    <property type="entry name" value="WD40_repeat_dom_sf"/>
</dbReference>
<dbReference type="CDD" id="cd00200">
    <property type="entry name" value="WD40"/>
    <property type="match status" value="1"/>
</dbReference>
<accession>A0A2J6TTE0</accession>
<dbReference type="GeneID" id="36593695"/>
<keyword evidence="2" id="KW-0677">Repeat</keyword>
<evidence type="ECO:0000313" key="4">
    <source>
        <dbReference type="EMBL" id="PMD66273.1"/>
    </source>
</evidence>
<dbReference type="SUPFAM" id="SSF50978">
    <property type="entry name" value="WD40 repeat-like"/>
    <property type="match status" value="1"/>
</dbReference>
<dbReference type="RefSeq" id="XP_024743177.1">
    <property type="nucleotide sequence ID" value="XM_024885618.1"/>
</dbReference>
<dbReference type="STRING" id="1095630.A0A2J6TTE0"/>
<dbReference type="SUPFAM" id="SSF109925">
    <property type="entry name" value="Lissencephaly-1 protein (Lis-1, PAF-AH alpha) N-terminal domain"/>
    <property type="match status" value="1"/>
</dbReference>
<feature type="repeat" description="WD" evidence="3">
    <location>
        <begin position="68"/>
        <end position="97"/>
    </location>
</feature>
<dbReference type="PROSITE" id="PS50294">
    <property type="entry name" value="WD_REPEATS_REGION"/>
    <property type="match status" value="3"/>
</dbReference>
<dbReference type="InterPro" id="IPR037190">
    <property type="entry name" value="LIS1_N"/>
</dbReference>
<protein>
    <submittedName>
        <fullName evidence="4">WD40 repeat-like protein</fullName>
    </submittedName>
</protein>
<evidence type="ECO:0000256" key="3">
    <source>
        <dbReference type="PROSITE-ProRule" id="PRU00221"/>
    </source>
</evidence>
<evidence type="ECO:0000313" key="5">
    <source>
        <dbReference type="Proteomes" id="UP000235371"/>
    </source>
</evidence>
<keyword evidence="5" id="KW-1185">Reference proteome</keyword>
<evidence type="ECO:0000256" key="1">
    <source>
        <dbReference type="ARBA" id="ARBA00022574"/>
    </source>
</evidence>
<organism evidence="4 5">
    <name type="scientific">Hyaloscypha bicolor E</name>
    <dbReference type="NCBI Taxonomy" id="1095630"/>
    <lineage>
        <taxon>Eukaryota</taxon>
        <taxon>Fungi</taxon>
        <taxon>Dikarya</taxon>
        <taxon>Ascomycota</taxon>
        <taxon>Pezizomycotina</taxon>
        <taxon>Leotiomycetes</taxon>
        <taxon>Helotiales</taxon>
        <taxon>Hyaloscyphaceae</taxon>
        <taxon>Hyaloscypha</taxon>
        <taxon>Hyaloscypha bicolor</taxon>
    </lineage>
</organism>
<sequence>MSRFLTARQAEVLHKSVIAYLASKKYEGLLEEKWTSVVGLQKKATPSSLSKRNQDPTNWLPCRPTHALQAHREAVTAVAFHPTFSSLASGSEDSTIKSGTGRILLASCSSDLTIKLWDPSNDYANIRTLPGHDHSVSAVHVSPAYDGRWLVSGSNDQTAMIWDAVSGEAKATLVGHENFIECCTFAPPASYKHFATLLGLKKSPPANSSAEYGATGAIKLWDTPGTLIKTLIGHDNWVRRLVFHPGGKYLVGVADDKALRCWDLSQDENCEVHAENGGSTNGAPKADAGKLKILCIIATGSVNQNVRIFTP</sequence>
<evidence type="ECO:0000256" key="2">
    <source>
        <dbReference type="ARBA" id="ARBA00022737"/>
    </source>
</evidence>
<dbReference type="GO" id="GO:0017070">
    <property type="term" value="F:U6 snRNA binding"/>
    <property type="evidence" value="ECO:0007669"/>
    <property type="project" value="TreeGrafter"/>
</dbReference>
<name>A0A2J6TTE0_9HELO</name>
<dbReference type="PROSITE" id="PS50082">
    <property type="entry name" value="WD_REPEATS_2"/>
    <property type="match status" value="3"/>
</dbReference>
<dbReference type="EMBL" id="KZ613745">
    <property type="protein sequence ID" value="PMD66273.1"/>
    <property type="molecule type" value="Genomic_DNA"/>
</dbReference>
<dbReference type="InterPro" id="IPR001680">
    <property type="entry name" value="WD40_rpt"/>
</dbReference>
<dbReference type="GO" id="GO:0000398">
    <property type="term" value="P:mRNA splicing, via spliceosome"/>
    <property type="evidence" value="ECO:0007669"/>
    <property type="project" value="TreeGrafter"/>
</dbReference>
<dbReference type="Proteomes" id="UP000235371">
    <property type="component" value="Unassembled WGS sequence"/>
</dbReference>
<dbReference type="PRINTS" id="PR00320">
    <property type="entry name" value="GPROTEINBRPT"/>
</dbReference>
<dbReference type="PANTHER" id="PTHR19846">
    <property type="entry name" value="WD40 REPEAT PROTEIN"/>
    <property type="match status" value="1"/>
</dbReference>
<feature type="repeat" description="WD" evidence="3">
    <location>
        <begin position="231"/>
        <end position="272"/>
    </location>
</feature>
<gene>
    <name evidence="4" type="ORF">K444DRAFT_650102</name>
</gene>
<proteinExistence type="predicted"/>
<dbReference type="GO" id="GO:0046540">
    <property type="term" value="C:U4/U6 x U5 tri-snRNP complex"/>
    <property type="evidence" value="ECO:0007669"/>
    <property type="project" value="TreeGrafter"/>
</dbReference>
<reference evidence="4 5" key="1">
    <citation type="submission" date="2016-04" db="EMBL/GenBank/DDBJ databases">
        <title>A degradative enzymes factory behind the ericoid mycorrhizal symbiosis.</title>
        <authorList>
            <consortium name="DOE Joint Genome Institute"/>
            <person name="Martino E."/>
            <person name="Morin E."/>
            <person name="Grelet G."/>
            <person name="Kuo A."/>
            <person name="Kohler A."/>
            <person name="Daghino S."/>
            <person name="Barry K."/>
            <person name="Choi C."/>
            <person name="Cichocki N."/>
            <person name="Clum A."/>
            <person name="Copeland A."/>
            <person name="Hainaut M."/>
            <person name="Haridas S."/>
            <person name="Labutti K."/>
            <person name="Lindquist E."/>
            <person name="Lipzen A."/>
            <person name="Khouja H.-R."/>
            <person name="Murat C."/>
            <person name="Ohm R."/>
            <person name="Olson A."/>
            <person name="Spatafora J."/>
            <person name="Veneault-Fourrey C."/>
            <person name="Henrissat B."/>
            <person name="Grigoriev I."/>
            <person name="Martin F."/>
            <person name="Perotto S."/>
        </authorList>
    </citation>
    <scope>NUCLEOTIDE SEQUENCE [LARGE SCALE GENOMIC DNA]</scope>
    <source>
        <strain evidence="4 5">E</strain>
    </source>
</reference>
<dbReference type="Gene3D" id="2.130.10.10">
    <property type="entry name" value="YVTN repeat-like/Quinoprotein amine dehydrogenase"/>
    <property type="match status" value="3"/>
</dbReference>
<dbReference type="InterPro" id="IPR015943">
    <property type="entry name" value="WD40/YVTN_repeat-like_dom_sf"/>
</dbReference>
<dbReference type="SMART" id="SM00320">
    <property type="entry name" value="WD40"/>
    <property type="match status" value="4"/>
</dbReference>